<reference evidence="3 4" key="1">
    <citation type="submission" date="2019-11" db="EMBL/GenBank/DDBJ databases">
        <title>Description of Pedobacter sp. LMG 31462T.</title>
        <authorList>
            <person name="Carlier A."/>
            <person name="Qi S."/>
            <person name="Vandamme P."/>
        </authorList>
    </citation>
    <scope>NUCLEOTIDE SEQUENCE [LARGE SCALE GENOMIC DNA]</scope>
    <source>
        <strain evidence="3 4">LMG 31462</strain>
    </source>
</reference>
<dbReference type="InterPro" id="IPR032175">
    <property type="entry name" value="DUF5008"/>
</dbReference>
<gene>
    <name evidence="3" type="ORF">GM920_14110</name>
</gene>
<evidence type="ECO:0000313" key="4">
    <source>
        <dbReference type="Proteomes" id="UP000636110"/>
    </source>
</evidence>
<dbReference type="Pfam" id="PF16400">
    <property type="entry name" value="DUF5008"/>
    <property type="match status" value="1"/>
</dbReference>
<dbReference type="Pfam" id="PF17164">
    <property type="entry name" value="DUF5122"/>
    <property type="match status" value="4"/>
</dbReference>
<keyword evidence="1" id="KW-0732">Signal</keyword>
<proteinExistence type="predicted"/>
<keyword evidence="4" id="KW-1185">Reference proteome</keyword>
<dbReference type="EMBL" id="WNXC01000004">
    <property type="protein sequence ID" value="MBB2150033.1"/>
    <property type="molecule type" value="Genomic_DNA"/>
</dbReference>
<organism evidence="3 4">
    <name type="scientific">Pedobacter gandavensis</name>
    <dbReference type="NCBI Taxonomy" id="2679963"/>
    <lineage>
        <taxon>Bacteria</taxon>
        <taxon>Pseudomonadati</taxon>
        <taxon>Bacteroidota</taxon>
        <taxon>Sphingobacteriia</taxon>
        <taxon>Sphingobacteriales</taxon>
        <taxon>Sphingobacteriaceae</taxon>
        <taxon>Pedobacter</taxon>
    </lineage>
</organism>
<dbReference type="InterPro" id="IPR013431">
    <property type="entry name" value="Delta_60_rpt"/>
</dbReference>
<evidence type="ECO:0000256" key="1">
    <source>
        <dbReference type="SAM" id="SignalP"/>
    </source>
</evidence>
<dbReference type="PROSITE" id="PS51257">
    <property type="entry name" value="PROKAR_LIPOPROTEIN"/>
    <property type="match status" value="1"/>
</dbReference>
<dbReference type="Gene3D" id="2.80.10.50">
    <property type="match status" value="3"/>
</dbReference>
<dbReference type="Proteomes" id="UP000636110">
    <property type="component" value="Unassembled WGS sequence"/>
</dbReference>
<accession>A0ABR6EXL8</accession>
<comment type="caution">
    <text evidence="3">The sequence shown here is derived from an EMBL/GenBank/DDBJ whole genome shotgun (WGS) entry which is preliminary data.</text>
</comment>
<dbReference type="RefSeq" id="WP_182958460.1">
    <property type="nucleotide sequence ID" value="NZ_WNXC01000004.1"/>
</dbReference>
<feature type="signal peptide" evidence="1">
    <location>
        <begin position="1"/>
        <end position="28"/>
    </location>
</feature>
<evidence type="ECO:0000259" key="2">
    <source>
        <dbReference type="Pfam" id="PF16400"/>
    </source>
</evidence>
<name>A0ABR6EXL8_9SPHI</name>
<protein>
    <submittedName>
        <fullName evidence="3">DUF5008 domain-containing protein</fullName>
    </submittedName>
</protein>
<sequence length="543" mass="58540">MANHSKRNRLFSISALMLLLTMITSSCKKDLVLGADPYKGGKEPLGVKFLENDTDNDPGIQGGEYNFRIRGLLNYKDKFEFFLNEQKAEVLSLTDSTIRVKIPEYASSGGATVVLEGQTFFGPNLTIEGKVNIDPTFKATIGSDYSIYDMFKMPSNDYILVGAFTNYENKNVNRGINRIAKINALGEFVADFSAKKKAINVGADGGLLSINPLSGGKFIVTGRFNTFDGWKGINNITRINADGKLDSSVVQLINPTPDIPSKGQDTVATFNGGVDGRILNSFMKDNKIIVVGDFKNYYRNYYEGSTKGNTVTDVTKMAQVLRMNDDGSLDLSYNYNPGTKQSNAGGNGNINGAFMQADGKIILVGEFSTFNGETVNRIARINTDGTLDKSFNSGLGADNAILSMSYNSVTQKIMIAGRFSSYNGNPRSGVAMLNADGSLNDVFKFGVLAGGFANFATQLSTGKIIVSGGFNNYNGILRQGFMFLNPDGSLAAGYNNTGAFQGQINKVTETTTVAGTPALILVGSISKFDNKKVGNIVRISVKK</sequence>
<feature type="chain" id="PRO_5045558427" evidence="1">
    <location>
        <begin position="29"/>
        <end position="543"/>
    </location>
</feature>
<evidence type="ECO:0000313" key="3">
    <source>
        <dbReference type="EMBL" id="MBB2150033.1"/>
    </source>
</evidence>
<feature type="domain" description="DUF5008" evidence="2">
    <location>
        <begin position="25"/>
        <end position="123"/>
    </location>
</feature>